<dbReference type="Pfam" id="PF03413">
    <property type="entry name" value="PepSY"/>
    <property type="match status" value="2"/>
</dbReference>
<feature type="signal peptide" evidence="1">
    <location>
        <begin position="1"/>
        <end position="18"/>
    </location>
</feature>
<keyword evidence="4" id="KW-1185">Reference proteome</keyword>
<dbReference type="KEGG" id="ahal:FTX54_003385"/>
<name>A0A5C7FGD2_9BACI</name>
<evidence type="ECO:0000313" key="3">
    <source>
        <dbReference type="EMBL" id="WWD80624.1"/>
    </source>
</evidence>
<dbReference type="EMBL" id="CP144914">
    <property type="protein sequence ID" value="WWD80624.1"/>
    <property type="molecule type" value="Genomic_DNA"/>
</dbReference>
<evidence type="ECO:0000259" key="2">
    <source>
        <dbReference type="Pfam" id="PF03413"/>
    </source>
</evidence>
<feature type="domain" description="PepSY" evidence="2">
    <location>
        <begin position="109"/>
        <end position="159"/>
    </location>
</feature>
<protein>
    <submittedName>
        <fullName evidence="3">PepSY domain-containing protein</fullName>
    </submittedName>
</protein>
<feature type="domain" description="PepSY" evidence="2">
    <location>
        <begin position="172"/>
        <end position="232"/>
    </location>
</feature>
<accession>A0A5C7FGD2</accession>
<evidence type="ECO:0000256" key="1">
    <source>
        <dbReference type="SAM" id="SignalP"/>
    </source>
</evidence>
<sequence length="235" mass="25886">MSKKFIFIFLTFCMAAAAAVTILLFVFNEEEETTGEDVTAMLESRYQSEISSITQTDGIFTARMETDAGIYMVEVDAQNGEVLSIEQTEVLSGEQPAAEEPEYLQAGEIETIVSEETSGEAEIVDIRLDEREGGSVYEVEFSLDSQNGRMELDAVNGSVQVYTLEDETPIEPLTEEEAVEIAMREHSGTLDDIDLDEEGGRLIYEIEIENDSSGVDADIVIDAYSGEVLSVELDN</sequence>
<reference evidence="3 4" key="1">
    <citation type="submission" date="2024-01" db="EMBL/GenBank/DDBJ databases">
        <title>Complete Genome Sequence of Alkalicoccus halolimnae BZ-SZ-XJ29T, a Moderately Halophilic Bacterium Isolated from a Salt Lake.</title>
        <authorList>
            <person name="Zhao B."/>
        </authorList>
    </citation>
    <scope>NUCLEOTIDE SEQUENCE [LARGE SCALE GENOMIC DNA]</scope>
    <source>
        <strain evidence="3 4">BZ-SZ-XJ29</strain>
    </source>
</reference>
<proteinExistence type="predicted"/>
<dbReference type="RefSeq" id="WP_147805045.1">
    <property type="nucleotide sequence ID" value="NZ_CP144914.1"/>
</dbReference>
<organism evidence="3 4">
    <name type="scientific">Alkalicoccus halolimnae</name>
    <dbReference type="NCBI Taxonomy" id="1667239"/>
    <lineage>
        <taxon>Bacteria</taxon>
        <taxon>Bacillati</taxon>
        <taxon>Bacillota</taxon>
        <taxon>Bacilli</taxon>
        <taxon>Bacillales</taxon>
        <taxon>Bacillaceae</taxon>
        <taxon>Alkalicoccus</taxon>
    </lineage>
</organism>
<dbReference type="Proteomes" id="UP000321816">
    <property type="component" value="Chromosome"/>
</dbReference>
<evidence type="ECO:0000313" key="4">
    <source>
        <dbReference type="Proteomes" id="UP000321816"/>
    </source>
</evidence>
<dbReference type="InterPro" id="IPR025711">
    <property type="entry name" value="PepSY"/>
</dbReference>
<dbReference type="AlphaFoldDB" id="A0A5C7FGD2"/>
<dbReference type="OrthoDB" id="5361545at2"/>
<feature type="chain" id="PRO_5044096853" evidence="1">
    <location>
        <begin position="19"/>
        <end position="235"/>
    </location>
</feature>
<dbReference type="Gene3D" id="3.10.450.40">
    <property type="match status" value="2"/>
</dbReference>
<keyword evidence="1" id="KW-0732">Signal</keyword>
<gene>
    <name evidence="3" type="ORF">FTX54_003385</name>
</gene>